<protein>
    <submittedName>
        <fullName evidence="1">Uncharacterized protein</fullName>
    </submittedName>
</protein>
<organism evidence="1 2">
    <name type="scientific">Ralstonia pseudosolanacearum</name>
    <dbReference type="NCBI Taxonomy" id="1310165"/>
    <lineage>
        <taxon>Bacteria</taxon>
        <taxon>Pseudomonadati</taxon>
        <taxon>Pseudomonadota</taxon>
        <taxon>Betaproteobacteria</taxon>
        <taxon>Burkholderiales</taxon>
        <taxon>Burkholderiaceae</taxon>
        <taxon>Ralstonia</taxon>
        <taxon>Ralstonia solanacearum species complex</taxon>
    </lineage>
</organism>
<comment type="caution">
    <text evidence="1">The sequence shown here is derived from an EMBL/GenBank/DDBJ whole genome shotgun (WGS) entry which is preliminary data.</text>
</comment>
<reference evidence="1 2" key="1">
    <citation type="submission" date="2018-10" db="EMBL/GenBank/DDBJ databases">
        <title>Draft Genome Sequence of Ralstonia pseudosolanacearum (R. solanacearum phylotype I) Strain Tg03 Isolated from Luffa cylindrica in China.</title>
        <authorList>
            <person name="Yuan G.-Q."/>
            <person name="Li Q.-Q."/>
            <person name="Zhang Y.-W."/>
        </authorList>
    </citation>
    <scope>NUCLEOTIDE SEQUENCE [LARGE SCALE GENOMIC DNA]</scope>
    <source>
        <strain evidence="1 2">Tg03</strain>
    </source>
</reference>
<evidence type="ECO:0000313" key="1">
    <source>
        <dbReference type="EMBL" id="RNM03046.1"/>
    </source>
</evidence>
<dbReference type="AlphaFoldDB" id="A0A454TLR9"/>
<name>A0A454TLR9_9RALS</name>
<accession>A0A454TLR9</accession>
<evidence type="ECO:0000313" key="2">
    <source>
        <dbReference type="Proteomes" id="UP000271222"/>
    </source>
</evidence>
<dbReference type="EMBL" id="RJTL01000038">
    <property type="protein sequence ID" value="RNM03046.1"/>
    <property type="molecule type" value="Genomic_DNA"/>
</dbReference>
<proteinExistence type="predicted"/>
<dbReference type="Proteomes" id="UP000271222">
    <property type="component" value="Unassembled WGS sequence"/>
</dbReference>
<sequence length="147" mass="15731">MIEALVHGSAQMPLDADGMFGRAVTAIRASTNDAGPVVLYTQRLQMFKDQPRCGRVLFVVGQPSAHQVWPELGGQLNICENGDPPQRVCRNAPGKLVLANARCSDGTTPIDTPEVKQAIDAAVAAGSMKPEDAAKLMQQPSNRPARR</sequence>
<gene>
    <name evidence="1" type="ORF">EGA29_19960</name>
</gene>